<dbReference type="AlphaFoldDB" id="A0A1V4CU35"/>
<keyword evidence="2" id="KW-1185">Reference proteome</keyword>
<reference evidence="1" key="1">
    <citation type="submission" date="2016-12" db="EMBL/GenBank/DDBJ databases">
        <title>Genome sequence of Streptomyces antioxidans MUSC 164.</title>
        <authorList>
            <person name="Lee L.-H."/>
            <person name="Ser H.-L."/>
        </authorList>
    </citation>
    <scope>NUCLEOTIDE SEQUENCE [LARGE SCALE GENOMIC DNA]</scope>
    <source>
        <strain evidence="1">MUSC 164</strain>
    </source>
</reference>
<accession>A0A1V4CU35</accession>
<dbReference type="EMBL" id="LAKD02000167">
    <property type="protein sequence ID" value="OPF69779.1"/>
    <property type="molecule type" value="Genomic_DNA"/>
</dbReference>
<evidence type="ECO:0000313" key="1">
    <source>
        <dbReference type="EMBL" id="OPF69779.1"/>
    </source>
</evidence>
<comment type="caution">
    <text evidence="1">The sequence shown here is derived from an EMBL/GenBank/DDBJ whole genome shotgun (WGS) entry which is preliminary data.</text>
</comment>
<name>A0A1V4CU35_9ACTN</name>
<protein>
    <submittedName>
        <fullName evidence="1">IS5 family transposase</fullName>
    </submittedName>
</protein>
<feature type="non-terminal residue" evidence="1">
    <location>
        <position position="34"/>
    </location>
</feature>
<organism evidence="1 2">
    <name type="scientific">Streptomyces antioxidans</name>
    <dbReference type="NCBI Taxonomy" id="1507734"/>
    <lineage>
        <taxon>Bacteria</taxon>
        <taxon>Bacillati</taxon>
        <taxon>Actinomycetota</taxon>
        <taxon>Actinomycetes</taxon>
        <taxon>Kitasatosporales</taxon>
        <taxon>Streptomycetaceae</taxon>
        <taxon>Streptomyces</taxon>
    </lineage>
</organism>
<dbReference type="Proteomes" id="UP000033615">
    <property type="component" value="Unassembled WGS sequence"/>
</dbReference>
<gene>
    <name evidence="1" type="ORF">VT50_0237060</name>
</gene>
<proteinExistence type="predicted"/>
<sequence>MFWGRGAARPEPWEVGDVLWAVIEPLLPKCERRA</sequence>
<evidence type="ECO:0000313" key="2">
    <source>
        <dbReference type="Proteomes" id="UP000033615"/>
    </source>
</evidence>